<accession>X1N994</accession>
<comment type="caution">
    <text evidence="1">The sequence shown here is derived from an EMBL/GenBank/DDBJ whole genome shotgun (WGS) entry which is preliminary data.</text>
</comment>
<evidence type="ECO:0000313" key="1">
    <source>
        <dbReference type="EMBL" id="GAI40188.1"/>
    </source>
</evidence>
<name>X1N994_9ZZZZ</name>
<protein>
    <submittedName>
        <fullName evidence="1">Uncharacterized protein</fullName>
    </submittedName>
</protein>
<gene>
    <name evidence="1" type="ORF">S06H3_46344</name>
</gene>
<proteinExistence type="predicted"/>
<feature type="non-terminal residue" evidence="1">
    <location>
        <position position="1"/>
    </location>
</feature>
<dbReference type="AlphaFoldDB" id="X1N994"/>
<organism evidence="1">
    <name type="scientific">marine sediment metagenome</name>
    <dbReference type="NCBI Taxonomy" id="412755"/>
    <lineage>
        <taxon>unclassified sequences</taxon>
        <taxon>metagenomes</taxon>
        <taxon>ecological metagenomes</taxon>
    </lineage>
</organism>
<reference evidence="1" key="1">
    <citation type="journal article" date="2014" name="Front. Microbiol.">
        <title>High frequency of phylogenetically diverse reductive dehalogenase-homologous genes in deep subseafloor sedimentary metagenomes.</title>
        <authorList>
            <person name="Kawai M."/>
            <person name="Futagami T."/>
            <person name="Toyoda A."/>
            <person name="Takaki Y."/>
            <person name="Nishi S."/>
            <person name="Hori S."/>
            <person name="Arai W."/>
            <person name="Tsubouchi T."/>
            <person name="Morono Y."/>
            <person name="Uchiyama I."/>
            <person name="Ito T."/>
            <person name="Fujiyama A."/>
            <person name="Inagaki F."/>
            <person name="Takami H."/>
        </authorList>
    </citation>
    <scope>NUCLEOTIDE SEQUENCE</scope>
    <source>
        <strain evidence="1">Expedition CK06-06</strain>
    </source>
</reference>
<dbReference type="EMBL" id="BARV01029020">
    <property type="protein sequence ID" value="GAI40188.1"/>
    <property type="molecule type" value="Genomic_DNA"/>
</dbReference>
<sequence length="52" mass="6053">GARISQLINTFERYSAIISRHENLGRAGGRRRFIKFASKEIYDELNKMMGYS</sequence>